<dbReference type="EMBL" id="LUAW01000017">
    <property type="protein sequence ID" value="KYQ72275.1"/>
    <property type="molecule type" value="Genomic_DNA"/>
</dbReference>
<dbReference type="RefSeq" id="WP_067668357.1">
    <property type="nucleotide sequence ID" value="NZ_CBCSIK010000003.1"/>
</dbReference>
<keyword evidence="1 4" id="KW-0808">Transferase</keyword>
<evidence type="ECO:0000256" key="2">
    <source>
        <dbReference type="ARBA" id="ARBA00023315"/>
    </source>
</evidence>
<reference evidence="4 5" key="1">
    <citation type="submission" date="2016-03" db="EMBL/GenBank/DDBJ databases">
        <title>Acinetobacter genomospecies 28 strain ANC 4149.</title>
        <authorList>
            <person name="Radolfova-Krizova L."/>
            <person name="Nemec A."/>
        </authorList>
    </citation>
    <scope>NUCLEOTIDE SEQUENCE [LARGE SCALE GENOMIC DNA]</scope>
    <source>
        <strain evidence="4 5">ANC 4149</strain>
    </source>
</reference>
<organism evidence="4 5">
    <name type="scientific">Acinetobacter pragensis</name>
    <dbReference type="NCBI Taxonomy" id="1806892"/>
    <lineage>
        <taxon>Bacteria</taxon>
        <taxon>Pseudomonadati</taxon>
        <taxon>Pseudomonadota</taxon>
        <taxon>Gammaproteobacteria</taxon>
        <taxon>Moraxellales</taxon>
        <taxon>Moraxellaceae</taxon>
        <taxon>Acinetobacter</taxon>
    </lineage>
</organism>
<dbReference type="OrthoDB" id="5459937at2"/>
<sequence length="182" mass="20903">MPELSNPIIFHLTAIMPFTIRTATEQDLPHILAIYNPEVLQGFATWNDQAFSLESFQRKLQEFKQNHWPFFVIEDLETCKIAGYADYAPFRNFSGYRHTVEHSLYISPDYARQGLGKHLLQHLIDAAKQQGKHVMVAGIDHGNTASIALHQQFGFVQTGYMPQVGKKFGEWRDLVLMQLILN</sequence>
<keyword evidence="5" id="KW-1185">Reference proteome</keyword>
<proteinExistence type="predicted"/>
<dbReference type="InterPro" id="IPR016181">
    <property type="entry name" value="Acyl_CoA_acyltransferase"/>
</dbReference>
<dbReference type="GO" id="GO:0016747">
    <property type="term" value="F:acyltransferase activity, transferring groups other than amino-acyl groups"/>
    <property type="evidence" value="ECO:0007669"/>
    <property type="project" value="InterPro"/>
</dbReference>
<comment type="caution">
    <text evidence="4">The sequence shown here is derived from an EMBL/GenBank/DDBJ whole genome shotgun (WGS) entry which is preliminary data.</text>
</comment>
<evidence type="ECO:0000259" key="3">
    <source>
        <dbReference type="PROSITE" id="PS51186"/>
    </source>
</evidence>
<evidence type="ECO:0000313" key="5">
    <source>
        <dbReference type="Proteomes" id="UP000076276"/>
    </source>
</evidence>
<keyword evidence="2" id="KW-0012">Acyltransferase</keyword>
<dbReference type="Gene3D" id="3.40.630.30">
    <property type="match status" value="1"/>
</dbReference>
<dbReference type="AlphaFoldDB" id="A0A151Y2M7"/>
<dbReference type="InterPro" id="IPR000182">
    <property type="entry name" value="GNAT_dom"/>
</dbReference>
<dbReference type="Proteomes" id="UP000076276">
    <property type="component" value="Unassembled WGS sequence"/>
</dbReference>
<protein>
    <submittedName>
        <fullName evidence="4">GCN5 family acetyltransferase</fullName>
    </submittedName>
</protein>
<dbReference type="PROSITE" id="PS51186">
    <property type="entry name" value="GNAT"/>
    <property type="match status" value="1"/>
</dbReference>
<evidence type="ECO:0000256" key="1">
    <source>
        <dbReference type="ARBA" id="ARBA00022679"/>
    </source>
</evidence>
<dbReference type="CDD" id="cd04301">
    <property type="entry name" value="NAT_SF"/>
    <property type="match status" value="1"/>
</dbReference>
<dbReference type="PANTHER" id="PTHR43072">
    <property type="entry name" value="N-ACETYLTRANSFERASE"/>
    <property type="match status" value="1"/>
</dbReference>
<dbReference type="SUPFAM" id="SSF55729">
    <property type="entry name" value="Acyl-CoA N-acyltransferases (Nat)"/>
    <property type="match status" value="1"/>
</dbReference>
<feature type="domain" description="N-acetyltransferase" evidence="3">
    <location>
        <begin position="18"/>
        <end position="182"/>
    </location>
</feature>
<gene>
    <name evidence="4" type="ORF">AZH43_10880</name>
</gene>
<accession>A0A151Y2M7</accession>
<evidence type="ECO:0000313" key="4">
    <source>
        <dbReference type="EMBL" id="KYQ72275.1"/>
    </source>
</evidence>
<dbReference type="PANTHER" id="PTHR43072:SF23">
    <property type="entry name" value="UPF0039 PROTEIN C11D3.02C"/>
    <property type="match status" value="1"/>
</dbReference>
<name>A0A151Y2M7_9GAMM</name>
<dbReference type="STRING" id="1806892.AZH43_10880"/>
<dbReference type="Pfam" id="PF13420">
    <property type="entry name" value="Acetyltransf_4"/>
    <property type="match status" value="1"/>
</dbReference>